<dbReference type="OrthoDB" id="4491390at2759"/>
<name>A0A8H4MXT8_9PEZI</name>
<keyword evidence="1" id="KW-0539">Nucleus</keyword>
<dbReference type="SMART" id="SM00066">
    <property type="entry name" value="GAL4"/>
    <property type="match status" value="1"/>
</dbReference>
<dbReference type="SUPFAM" id="SSF57701">
    <property type="entry name" value="Zn2/Cys6 DNA-binding domain"/>
    <property type="match status" value="1"/>
</dbReference>
<dbReference type="InterPro" id="IPR001138">
    <property type="entry name" value="Zn2Cys6_DnaBD"/>
</dbReference>
<dbReference type="CDD" id="cd00067">
    <property type="entry name" value="GAL4"/>
    <property type="match status" value="1"/>
</dbReference>
<organism evidence="4 5">
    <name type="scientific">Botryosphaeria dothidea</name>
    <dbReference type="NCBI Taxonomy" id="55169"/>
    <lineage>
        <taxon>Eukaryota</taxon>
        <taxon>Fungi</taxon>
        <taxon>Dikarya</taxon>
        <taxon>Ascomycota</taxon>
        <taxon>Pezizomycotina</taxon>
        <taxon>Dothideomycetes</taxon>
        <taxon>Dothideomycetes incertae sedis</taxon>
        <taxon>Botryosphaeriales</taxon>
        <taxon>Botryosphaeriaceae</taxon>
        <taxon>Botryosphaeria</taxon>
    </lineage>
</organism>
<dbReference type="Pfam" id="PF00172">
    <property type="entry name" value="Zn_clus"/>
    <property type="match status" value="1"/>
</dbReference>
<comment type="caution">
    <text evidence="4">The sequence shown here is derived from an EMBL/GenBank/DDBJ whole genome shotgun (WGS) entry which is preliminary data.</text>
</comment>
<gene>
    <name evidence="4" type="ORF">GTA08_BOTSDO10878</name>
</gene>
<dbReference type="PANTHER" id="PTHR38791">
    <property type="entry name" value="ZN(II)2CYS6 TRANSCRIPTION FACTOR (EUROFUNG)-RELATED-RELATED"/>
    <property type="match status" value="1"/>
</dbReference>
<dbReference type="Proteomes" id="UP000572817">
    <property type="component" value="Unassembled WGS sequence"/>
</dbReference>
<evidence type="ECO:0000259" key="3">
    <source>
        <dbReference type="PROSITE" id="PS50048"/>
    </source>
</evidence>
<reference evidence="4" key="1">
    <citation type="submission" date="2020-04" db="EMBL/GenBank/DDBJ databases">
        <title>Genome Assembly and Annotation of Botryosphaeria dothidea sdau 11-99, a Latent Pathogen of Apple Fruit Ring Rot in China.</title>
        <authorList>
            <person name="Yu C."/>
            <person name="Diao Y."/>
            <person name="Lu Q."/>
            <person name="Zhao J."/>
            <person name="Cui S."/>
            <person name="Peng C."/>
            <person name="He B."/>
            <person name="Liu H."/>
        </authorList>
    </citation>
    <scope>NUCLEOTIDE SEQUENCE [LARGE SCALE GENOMIC DNA]</scope>
    <source>
        <strain evidence="4">Sdau11-99</strain>
    </source>
</reference>
<evidence type="ECO:0000256" key="1">
    <source>
        <dbReference type="ARBA" id="ARBA00023242"/>
    </source>
</evidence>
<evidence type="ECO:0000256" key="2">
    <source>
        <dbReference type="SAM" id="MobiDB-lite"/>
    </source>
</evidence>
<dbReference type="AlphaFoldDB" id="A0A8H4MXT8"/>
<dbReference type="GO" id="GO:0000981">
    <property type="term" value="F:DNA-binding transcription factor activity, RNA polymerase II-specific"/>
    <property type="evidence" value="ECO:0007669"/>
    <property type="project" value="InterPro"/>
</dbReference>
<sequence length="651" mass="72748">MVYTGKPSRGCQTCKTRRIRCDEVRPSCGNCRKSGRTCPGFPDEFDLIFRNENAAVARRTKRAASKQKGSPSNSSSSPSSESPQQASSEEKTSLPVVRQTTNRHASADARVLPPESSLLNAFFALKGLSIPQGLQFSIEYQATAFFFRNFVLPPQQAESARGFFDLLVPYYNQTPEASPLHLATHAVSLSVLGNYPGRAQLMREAARFYGQALQKAQLALQDPGQAKSDETLLTIMMFVLYEVFQNHKRRLMQVAASTYVEEFKSCAMHTTNDSISAWAHHIDGAVTLAKLRGPQQLEQESSRKLFQAVRAMMLTNAMQRCKPVEEFPGVPGWSIQEENPANRLTVISMGLPELRLRVRTLMNNTVKRNRIEEAWSLIAAARKVDNDLQEWANSLSDHWAHKTIAYTMEMPSDIRNAERWIGPVHAYADVWTSHIWNDYRITRVFTLSIVMACCSVISPNATDLSVKALLANTHFITQGLIDDLCATVPFHMNFDLQDRAIEVGQDRESAEALGGFLLVWHVFVAANVECIPEPQRAWLQGRLLHIGREFGLSHAQMLGMAERHILMHGDTPNLQAPNFSMVDPTKVGYSDLPPTMGAVGAGSIFTAAEVSSRDPSWQVQWHGRVDEVMEGESSETGARQWPRTERVVEQV</sequence>
<feature type="compositionally biased region" description="Low complexity" evidence="2">
    <location>
        <begin position="66"/>
        <end position="87"/>
    </location>
</feature>
<dbReference type="InterPro" id="IPR021858">
    <property type="entry name" value="Fun_TF"/>
</dbReference>
<dbReference type="PROSITE" id="PS50048">
    <property type="entry name" value="ZN2_CY6_FUNGAL_2"/>
    <property type="match status" value="1"/>
</dbReference>
<feature type="compositionally biased region" description="Basic and acidic residues" evidence="2">
    <location>
        <begin position="642"/>
        <end position="651"/>
    </location>
</feature>
<proteinExistence type="predicted"/>
<dbReference type="Pfam" id="PF11951">
    <property type="entry name" value="Fungal_trans_2"/>
    <property type="match status" value="1"/>
</dbReference>
<dbReference type="Gene3D" id="4.10.240.10">
    <property type="entry name" value="Zn(2)-C6 fungal-type DNA-binding domain"/>
    <property type="match status" value="1"/>
</dbReference>
<dbReference type="InterPro" id="IPR036864">
    <property type="entry name" value="Zn2-C6_fun-type_DNA-bd_sf"/>
</dbReference>
<feature type="region of interest" description="Disordered" evidence="2">
    <location>
        <begin position="631"/>
        <end position="651"/>
    </location>
</feature>
<dbReference type="GO" id="GO:0008270">
    <property type="term" value="F:zinc ion binding"/>
    <property type="evidence" value="ECO:0007669"/>
    <property type="project" value="InterPro"/>
</dbReference>
<dbReference type="PROSITE" id="PS00463">
    <property type="entry name" value="ZN2_CY6_FUNGAL_1"/>
    <property type="match status" value="1"/>
</dbReference>
<protein>
    <recommendedName>
        <fullName evidence="3">Zn(2)-C6 fungal-type domain-containing protein</fullName>
    </recommendedName>
</protein>
<dbReference type="PANTHER" id="PTHR38791:SF13">
    <property type="entry name" value="ZN(2)-C6 FUNGAL-TYPE DOMAIN-CONTAINING PROTEIN"/>
    <property type="match status" value="1"/>
</dbReference>
<evidence type="ECO:0000313" key="4">
    <source>
        <dbReference type="EMBL" id="KAF4301450.1"/>
    </source>
</evidence>
<accession>A0A8H4MXT8</accession>
<dbReference type="InterPro" id="IPR053175">
    <property type="entry name" value="DHMBA_Reg_Transcription_Factor"/>
</dbReference>
<feature type="domain" description="Zn(2)-C6 fungal-type" evidence="3">
    <location>
        <begin position="10"/>
        <end position="38"/>
    </location>
</feature>
<evidence type="ECO:0000313" key="5">
    <source>
        <dbReference type="Proteomes" id="UP000572817"/>
    </source>
</evidence>
<dbReference type="EMBL" id="WWBZ02000082">
    <property type="protein sequence ID" value="KAF4301450.1"/>
    <property type="molecule type" value="Genomic_DNA"/>
</dbReference>
<keyword evidence="5" id="KW-1185">Reference proteome</keyword>
<feature type="region of interest" description="Disordered" evidence="2">
    <location>
        <begin position="58"/>
        <end position="109"/>
    </location>
</feature>